<dbReference type="Pfam" id="PF17171">
    <property type="entry name" value="GST_C_6"/>
    <property type="match status" value="1"/>
</dbReference>
<evidence type="ECO:0000259" key="3">
    <source>
        <dbReference type="Pfam" id="PF17172"/>
    </source>
</evidence>
<dbReference type="InterPro" id="IPR026928">
    <property type="entry name" value="FAX/IsoI-like"/>
</dbReference>
<dbReference type="InterPro" id="IPR033468">
    <property type="entry name" value="Metaxin_GST"/>
</dbReference>
<keyword evidence="5" id="KW-1185">Reference proteome</keyword>
<dbReference type="SFLD" id="SFLDG01200">
    <property type="entry name" value="SUF1.1"/>
    <property type="match status" value="1"/>
</dbReference>
<feature type="domain" description="Thioredoxin-like fold" evidence="3">
    <location>
        <begin position="61"/>
        <end position="152"/>
    </location>
</feature>
<dbReference type="SFLD" id="SFLDG01180">
    <property type="entry name" value="SUF1"/>
    <property type="match status" value="1"/>
</dbReference>
<dbReference type="EMBL" id="CAXITT010000008">
    <property type="protein sequence ID" value="CAL1526729.1"/>
    <property type="molecule type" value="Genomic_DNA"/>
</dbReference>
<organism evidence="4 5">
    <name type="scientific">Lymnaea stagnalis</name>
    <name type="common">Great pond snail</name>
    <name type="synonym">Helix stagnalis</name>
    <dbReference type="NCBI Taxonomy" id="6523"/>
    <lineage>
        <taxon>Eukaryota</taxon>
        <taxon>Metazoa</taxon>
        <taxon>Spiralia</taxon>
        <taxon>Lophotrochozoa</taxon>
        <taxon>Mollusca</taxon>
        <taxon>Gastropoda</taxon>
        <taxon>Heterobranchia</taxon>
        <taxon>Euthyneura</taxon>
        <taxon>Panpulmonata</taxon>
        <taxon>Hygrophila</taxon>
        <taxon>Lymnaeoidea</taxon>
        <taxon>Lymnaeidae</taxon>
        <taxon>Lymnaea</taxon>
    </lineage>
</organism>
<dbReference type="InterPro" id="IPR012336">
    <property type="entry name" value="Thioredoxin-like_fold"/>
</dbReference>
<gene>
    <name evidence="4" type="ORF">GSLYS_00000906001</name>
</gene>
<dbReference type="GO" id="GO:0005737">
    <property type="term" value="C:cytoplasm"/>
    <property type="evidence" value="ECO:0007669"/>
    <property type="project" value="TreeGrafter"/>
</dbReference>
<comment type="similarity">
    <text evidence="1">Belongs to the FAX family.</text>
</comment>
<dbReference type="InterPro" id="IPR050931">
    <property type="entry name" value="Mito_Protein_Transport_Metaxin"/>
</dbReference>
<dbReference type="SUPFAM" id="SSF52833">
    <property type="entry name" value="Thioredoxin-like"/>
    <property type="match status" value="1"/>
</dbReference>
<protein>
    <recommendedName>
        <fullName evidence="6">Failed axon connections homolog</fullName>
    </recommendedName>
</protein>
<dbReference type="CDD" id="cd03193">
    <property type="entry name" value="GST_C_Metaxin"/>
    <property type="match status" value="1"/>
</dbReference>
<dbReference type="Proteomes" id="UP001497497">
    <property type="component" value="Unassembled WGS sequence"/>
</dbReference>
<dbReference type="SFLD" id="SFLDS00019">
    <property type="entry name" value="Glutathione_Transferase_(cytos"/>
    <property type="match status" value="1"/>
</dbReference>
<evidence type="ECO:0000259" key="2">
    <source>
        <dbReference type="Pfam" id="PF17171"/>
    </source>
</evidence>
<dbReference type="Gene3D" id="1.20.1050.10">
    <property type="match status" value="1"/>
</dbReference>
<dbReference type="InterPro" id="IPR036249">
    <property type="entry name" value="Thioredoxin-like_sf"/>
</dbReference>
<proteinExistence type="inferred from homology"/>
<dbReference type="AlphaFoldDB" id="A0AAV2H3D4"/>
<evidence type="ECO:0000313" key="5">
    <source>
        <dbReference type="Proteomes" id="UP001497497"/>
    </source>
</evidence>
<evidence type="ECO:0008006" key="6">
    <source>
        <dbReference type="Google" id="ProtNLM"/>
    </source>
</evidence>
<evidence type="ECO:0000256" key="1">
    <source>
        <dbReference type="ARBA" id="ARBA00006475"/>
    </source>
</evidence>
<comment type="caution">
    <text evidence="4">The sequence shown here is derived from an EMBL/GenBank/DDBJ whole genome shotgun (WGS) entry which is preliminary data.</text>
</comment>
<dbReference type="PANTHER" id="PTHR12289:SF41">
    <property type="entry name" value="FAILED AXON CONNECTIONS-RELATED"/>
    <property type="match status" value="1"/>
</dbReference>
<dbReference type="SUPFAM" id="SSF47616">
    <property type="entry name" value="GST C-terminal domain-like"/>
    <property type="match status" value="1"/>
</dbReference>
<dbReference type="InterPro" id="IPR040079">
    <property type="entry name" value="Glutathione_S-Trfase"/>
</dbReference>
<dbReference type="PANTHER" id="PTHR12289">
    <property type="entry name" value="METAXIN RELATED"/>
    <property type="match status" value="1"/>
</dbReference>
<dbReference type="InterPro" id="IPR036282">
    <property type="entry name" value="Glutathione-S-Trfase_C_sf"/>
</dbReference>
<dbReference type="Pfam" id="PF17172">
    <property type="entry name" value="GST_N_4"/>
    <property type="match status" value="1"/>
</dbReference>
<accession>A0AAV2H3D4</accession>
<sequence length="293" mass="33789">MVASICMDIIIATISATCVLLAVAFIVRCLIKGRRPHPPVPTDTVCLYQVGRGPWTPSLSPFPLKLETFLRMHKIPYMNDHSGKMSSKGKTPWMTYNGISVADSQMCIEFLKQERGLDTGSHLSTEEKATARALRCLVEENLYWTMCYETFIKNPKSLDILLKDVFPWLKTFLFKKLMGREIKKQLRGQGIGRHKDSEIWDIGRGDLQAISEFLGSKKYMFGGEPTEVDCAMFGMLAMIVWQMKGSRHEQLIHAELHNLVDYCERMQRLFWPDWMERCVGKHFVKDDFVIYSF</sequence>
<feature type="domain" description="Metaxin glutathione S-transferase" evidence="2">
    <location>
        <begin position="204"/>
        <end position="266"/>
    </location>
</feature>
<evidence type="ECO:0000313" key="4">
    <source>
        <dbReference type="EMBL" id="CAL1526729.1"/>
    </source>
</evidence>
<reference evidence="4 5" key="1">
    <citation type="submission" date="2024-04" db="EMBL/GenBank/DDBJ databases">
        <authorList>
            <consortium name="Genoscope - CEA"/>
            <person name="William W."/>
        </authorList>
    </citation>
    <scope>NUCLEOTIDE SEQUENCE [LARGE SCALE GENOMIC DNA]</scope>
</reference>
<name>A0AAV2H3D4_LYMST</name>